<accession>A0AA37XC19</accession>
<dbReference type="AlphaFoldDB" id="A0AA37XC19"/>
<protein>
    <recommendedName>
        <fullName evidence="3">SseB protein N-terminal domain-containing protein</fullName>
    </recommendedName>
</protein>
<name>A0AA37XC19_9MICO</name>
<organism evidence="1 2">
    <name type="scientific">Arenivirga flava</name>
    <dbReference type="NCBI Taxonomy" id="1930060"/>
    <lineage>
        <taxon>Bacteria</taxon>
        <taxon>Bacillati</taxon>
        <taxon>Actinomycetota</taxon>
        <taxon>Actinomycetes</taxon>
        <taxon>Micrococcales</taxon>
        <taxon>Microbacteriaceae</taxon>
        <taxon>Arenivirga</taxon>
    </lineage>
</organism>
<evidence type="ECO:0000313" key="1">
    <source>
        <dbReference type="EMBL" id="GMA29145.1"/>
    </source>
</evidence>
<keyword evidence="2" id="KW-1185">Reference proteome</keyword>
<dbReference type="EMBL" id="BSUL01000001">
    <property type="protein sequence ID" value="GMA29145.1"/>
    <property type="molecule type" value="Genomic_DNA"/>
</dbReference>
<evidence type="ECO:0000313" key="2">
    <source>
        <dbReference type="Proteomes" id="UP001157160"/>
    </source>
</evidence>
<gene>
    <name evidence="1" type="ORF">GCM10025874_23980</name>
</gene>
<dbReference type="Proteomes" id="UP001157160">
    <property type="component" value="Unassembled WGS sequence"/>
</dbReference>
<reference evidence="1 2" key="1">
    <citation type="journal article" date="2014" name="Int. J. Syst. Evol. Microbiol.">
        <title>Complete genome sequence of Corynebacterium casei LMG S-19264T (=DSM 44701T), isolated from a smear-ripened cheese.</title>
        <authorList>
            <consortium name="US DOE Joint Genome Institute (JGI-PGF)"/>
            <person name="Walter F."/>
            <person name="Albersmeier A."/>
            <person name="Kalinowski J."/>
            <person name="Ruckert C."/>
        </authorList>
    </citation>
    <scope>NUCLEOTIDE SEQUENCE [LARGE SCALE GENOMIC DNA]</scope>
    <source>
        <strain evidence="1 2">NBRC 112289</strain>
    </source>
</reference>
<dbReference type="RefSeq" id="WP_284232973.1">
    <property type="nucleotide sequence ID" value="NZ_BSUL01000001.1"/>
</dbReference>
<comment type="caution">
    <text evidence="1">The sequence shown here is derived from an EMBL/GenBank/DDBJ whole genome shotgun (WGS) entry which is preliminary data.</text>
</comment>
<sequence length="142" mass="15314">MTASAPSPARLAGIDRLAERLRADPSDPAAIAALWGAVLRLDRWTFIARGPAESPSPYVARLRSGPMLFAFTSPERAVIGARNANLTQEEAARQMSVPLPRAVDWAASYASRGVTGIVFDTPAQSYWVPLANLKGLRERLQG</sequence>
<evidence type="ECO:0008006" key="3">
    <source>
        <dbReference type="Google" id="ProtNLM"/>
    </source>
</evidence>
<proteinExistence type="predicted"/>